<proteinExistence type="predicted"/>
<feature type="non-terminal residue" evidence="1">
    <location>
        <position position="92"/>
    </location>
</feature>
<dbReference type="Proteomes" id="UP000663193">
    <property type="component" value="Chromosome 10"/>
</dbReference>
<organism evidence="1 2">
    <name type="scientific">Phaeosphaeria nodorum (strain SN15 / ATCC MYA-4574 / FGSC 10173)</name>
    <name type="common">Glume blotch fungus</name>
    <name type="synonym">Parastagonospora nodorum</name>
    <dbReference type="NCBI Taxonomy" id="321614"/>
    <lineage>
        <taxon>Eukaryota</taxon>
        <taxon>Fungi</taxon>
        <taxon>Dikarya</taxon>
        <taxon>Ascomycota</taxon>
        <taxon>Pezizomycotina</taxon>
        <taxon>Dothideomycetes</taxon>
        <taxon>Pleosporomycetidae</taxon>
        <taxon>Pleosporales</taxon>
        <taxon>Pleosporineae</taxon>
        <taxon>Phaeosphaeriaceae</taxon>
        <taxon>Parastagonospora</taxon>
    </lineage>
</organism>
<dbReference type="VEuPathDB" id="FungiDB:JI435_071210"/>
<evidence type="ECO:0000313" key="1">
    <source>
        <dbReference type="EMBL" id="QRD00240.1"/>
    </source>
</evidence>
<reference evidence="2" key="1">
    <citation type="journal article" date="2021" name="BMC Genomics">
        <title>Chromosome-level genome assembly and manually-curated proteome of model necrotroph Parastagonospora nodorum Sn15 reveals a genome-wide trove of candidate effector homologs, and redundancy of virulence-related functions within an accessory chromosome.</title>
        <authorList>
            <person name="Bertazzoni S."/>
            <person name="Jones D.A.B."/>
            <person name="Phan H.T."/>
            <person name="Tan K.-C."/>
            <person name="Hane J.K."/>
        </authorList>
    </citation>
    <scope>NUCLEOTIDE SEQUENCE [LARGE SCALE GENOMIC DNA]</scope>
    <source>
        <strain evidence="2">SN15 / ATCC MYA-4574 / FGSC 10173)</strain>
    </source>
</reference>
<dbReference type="AlphaFoldDB" id="A0A7U2F7N7"/>
<accession>A0A7U2F7N7</accession>
<protein>
    <submittedName>
        <fullName evidence="1">Uncharacterized protein</fullName>
    </submittedName>
</protein>
<name>A0A7U2F7N7_PHANO</name>
<sequence length="92" mass="10297">STRYGAMVGPRLPKLNFLALATSITTTSSCNRSKSRLNARVTVDIDLLLTQLAHPTRHHEPSRPCRSLIARWFSCKDKGTASLPHSRRSIIR</sequence>
<evidence type="ECO:0000313" key="2">
    <source>
        <dbReference type="Proteomes" id="UP000663193"/>
    </source>
</evidence>
<keyword evidence="2" id="KW-1185">Reference proteome</keyword>
<gene>
    <name evidence="1" type="ORF">JI435_071210</name>
</gene>
<dbReference type="EMBL" id="CP069032">
    <property type="protein sequence ID" value="QRD00240.1"/>
    <property type="molecule type" value="Genomic_DNA"/>
</dbReference>